<dbReference type="Gene3D" id="3.90.550.10">
    <property type="entry name" value="Spore Coat Polysaccharide Biosynthesis Protein SpsA, Chain A"/>
    <property type="match status" value="1"/>
</dbReference>
<keyword evidence="3" id="KW-1185">Reference proteome</keyword>
<comment type="caution">
    <text evidence="2">The sequence shown here is derived from an EMBL/GenBank/DDBJ whole genome shotgun (WGS) entry which is preliminary data.</text>
</comment>
<dbReference type="Pfam" id="PF00535">
    <property type="entry name" value="Glycos_transf_2"/>
    <property type="match status" value="1"/>
</dbReference>
<dbReference type="CDD" id="cd00761">
    <property type="entry name" value="Glyco_tranf_GTA_type"/>
    <property type="match status" value="1"/>
</dbReference>
<reference evidence="2 3" key="1">
    <citation type="submission" date="2024-04" db="EMBL/GenBank/DDBJ databases">
        <title>Draft genome sequence of Pseudophaeobacter arcticus NBRC 116598.</title>
        <authorList>
            <person name="Miyakawa T."/>
            <person name="Kusuya Y."/>
            <person name="Miura T."/>
        </authorList>
    </citation>
    <scope>NUCLEOTIDE SEQUENCE [LARGE SCALE GENOMIC DNA]</scope>
    <source>
        <strain evidence="2 3">SU-CL00105</strain>
    </source>
</reference>
<accession>A0ABQ0AQ79</accession>
<feature type="domain" description="Glycosyltransferase 2-like" evidence="1">
    <location>
        <begin position="4"/>
        <end position="93"/>
    </location>
</feature>
<protein>
    <recommendedName>
        <fullName evidence="1">Glycosyltransferase 2-like domain-containing protein</fullName>
    </recommendedName>
</protein>
<organism evidence="2 3">
    <name type="scientific">Pseudophaeobacter arcticus</name>
    <dbReference type="NCBI Taxonomy" id="385492"/>
    <lineage>
        <taxon>Bacteria</taxon>
        <taxon>Pseudomonadati</taxon>
        <taxon>Pseudomonadota</taxon>
        <taxon>Alphaproteobacteria</taxon>
        <taxon>Rhodobacterales</taxon>
        <taxon>Paracoccaceae</taxon>
        <taxon>Pseudophaeobacter</taxon>
    </lineage>
</organism>
<name>A0ABQ0AQ79_9RHOB</name>
<evidence type="ECO:0000313" key="3">
    <source>
        <dbReference type="Proteomes" id="UP001441944"/>
    </source>
</evidence>
<gene>
    <name evidence="2" type="ORF">NBRC116598_34780</name>
</gene>
<dbReference type="EMBL" id="BAABWU010000017">
    <property type="protein sequence ID" value="GAA6198033.1"/>
    <property type="molecule type" value="Genomic_DNA"/>
</dbReference>
<dbReference type="SUPFAM" id="SSF53448">
    <property type="entry name" value="Nucleotide-diphospho-sugar transferases"/>
    <property type="match status" value="1"/>
</dbReference>
<dbReference type="Proteomes" id="UP001441944">
    <property type="component" value="Unassembled WGS sequence"/>
</dbReference>
<evidence type="ECO:0000259" key="1">
    <source>
        <dbReference type="Pfam" id="PF00535"/>
    </source>
</evidence>
<dbReference type="InterPro" id="IPR029044">
    <property type="entry name" value="Nucleotide-diphossugar_trans"/>
</dbReference>
<dbReference type="RefSeq" id="WP_348157835.1">
    <property type="nucleotide sequence ID" value="NZ_BAABWU010000017.1"/>
</dbReference>
<dbReference type="InterPro" id="IPR001173">
    <property type="entry name" value="Glyco_trans_2-like"/>
</dbReference>
<proteinExistence type="predicted"/>
<sequence length="321" mass="36494">MTLSVVIPVRNDPTGLTRLLNQLLQLRIAERILVCDDASDPPCRPADLGFDEAAAGICYLRSSDHRGAGHARNMGIAALDTDHVLFFDSDDLLCDAVVDLLRDLEGKAFDFCLFRHIDSRQRSRGTLGPMDSDQQLWQSAGLQAVTPQQISADQVEQMAMIAAYPWNKIYRSGFLQEHNIRCTEIMVHNDLELHWTSFLKAKHIYASAALCCEHFVAPEGGRLTNRRDRERLEVFQALSALHQVLRETAQAPRFVLPMTTFYLRLFDWVQLTLEEHYHAEFQHRIAAFLLANHDLATMTLIADRAPDLAHRINGHIRRGWS</sequence>
<evidence type="ECO:0000313" key="2">
    <source>
        <dbReference type="EMBL" id="GAA6198033.1"/>
    </source>
</evidence>